<gene>
    <name evidence="1" type="ORF">JYU29_06005</name>
</gene>
<dbReference type="Proteomes" id="UP001297272">
    <property type="component" value="Unassembled WGS sequence"/>
</dbReference>
<protein>
    <submittedName>
        <fullName evidence="1">Uncharacterized protein</fullName>
    </submittedName>
</protein>
<comment type="caution">
    <text evidence="1">The sequence shown here is derived from an EMBL/GenBank/DDBJ whole genome shotgun (WGS) entry which is preliminary data.</text>
</comment>
<accession>A0ABS5RT55</accession>
<evidence type="ECO:0000313" key="1">
    <source>
        <dbReference type="EMBL" id="MBS9720238.1"/>
    </source>
</evidence>
<sequence length="93" mass="10331">MKPQKVTRETEFAERQKAMCDTIIERAAHMMVGEVGVTVPTMLDRMLTYCGAQACTIDGSKNTAEAFRTMADRIEAGLFHPLTGEDLPSKDKH</sequence>
<keyword evidence="2" id="KW-1185">Reference proteome</keyword>
<evidence type="ECO:0000313" key="2">
    <source>
        <dbReference type="Proteomes" id="UP001297272"/>
    </source>
</evidence>
<reference evidence="1 2" key="1">
    <citation type="submission" date="2021-03" db="EMBL/GenBank/DDBJ databases">
        <title>Tianweitania aestuarii sp. nov., isolated from a tidal flat.</title>
        <authorList>
            <person name="Park S."/>
            <person name="Yoon J.-H."/>
        </authorList>
    </citation>
    <scope>NUCLEOTIDE SEQUENCE [LARGE SCALE GENOMIC DNA]</scope>
    <source>
        <strain evidence="1 2">BSSL-BM11</strain>
    </source>
</reference>
<name>A0ABS5RT55_9HYPH</name>
<organism evidence="1 2">
    <name type="scientific">Tianweitania aestuarii</name>
    <dbReference type="NCBI Taxonomy" id="2814886"/>
    <lineage>
        <taxon>Bacteria</taxon>
        <taxon>Pseudomonadati</taxon>
        <taxon>Pseudomonadota</taxon>
        <taxon>Alphaproteobacteria</taxon>
        <taxon>Hyphomicrobiales</taxon>
        <taxon>Phyllobacteriaceae</taxon>
        <taxon>Tianweitania</taxon>
    </lineage>
</organism>
<dbReference type="EMBL" id="JAFMNX010000001">
    <property type="protein sequence ID" value="MBS9720238.1"/>
    <property type="molecule type" value="Genomic_DNA"/>
</dbReference>
<proteinExistence type="predicted"/>
<dbReference type="RefSeq" id="WP_213983788.1">
    <property type="nucleotide sequence ID" value="NZ_JAFMNX010000001.1"/>
</dbReference>